<comment type="caution">
    <text evidence="2">The sequence shown here is derived from an EMBL/GenBank/DDBJ whole genome shotgun (WGS) entry which is preliminary data.</text>
</comment>
<protein>
    <submittedName>
        <fullName evidence="2">Helix-turn-helix transcriptional regulator</fullName>
    </submittedName>
</protein>
<evidence type="ECO:0000313" key="3">
    <source>
        <dbReference type="Proteomes" id="UP001197684"/>
    </source>
</evidence>
<dbReference type="Pfam" id="PF01381">
    <property type="entry name" value="HTH_3"/>
    <property type="match status" value="1"/>
</dbReference>
<organism evidence="2 3">
    <name type="scientific">Agathobacter rectalis</name>
    <dbReference type="NCBI Taxonomy" id="39491"/>
    <lineage>
        <taxon>Bacteria</taxon>
        <taxon>Bacillati</taxon>
        <taxon>Bacillota</taxon>
        <taxon>Clostridia</taxon>
        <taxon>Lachnospirales</taxon>
        <taxon>Lachnospiraceae</taxon>
        <taxon>Agathobacter</taxon>
    </lineage>
</organism>
<dbReference type="InterPro" id="IPR010982">
    <property type="entry name" value="Lambda_DNA-bd_dom_sf"/>
</dbReference>
<dbReference type="Gene3D" id="1.10.260.40">
    <property type="entry name" value="lambda repressor-like DNA-binding domains"/>
    <property type="match status" value="1"/>
</dbReference>
<dbReference type="SUPFAM" id="SSF47413">
    <property type="entry name" value="lambda repressor-like DNA-binding domains"/>
    <property type="match status" value="1"/>
</dbReference>
<reference evidence="2" key="1">
    <citation type="submission" date="2021-10" db="EMBL/GenBank/DDBJ databases">
        <title>Collection of gut derived symbiotic bacterial strains cultured from healthy donors.</title>
        <authorList>
            <person name="Lin H."/>
            <person name="Littmann E."/>
            <person name="Kohout C."/>
            <person name="Pamer E.G."/>
        </authorList>
    </citation>
    <scope>NUCLEOTIDE SEQUENCE</scope>
    <source>
        <strain evidence="2">DFI.9.42</strain>
    </source>
</reference>
<dbReference type="PROSITE" id="PS50943">
    <property type="entry name" value="HTH_CROC1"/>
    <property type="match status" value="1"/>
</dbReference>
<proteinExistence type="predicted"/>
<dbReference type="AlphaFoldDB" id="A0AAW4UFK5"/>
<evidence type="ECO:0000259" key="1">
    <source>
        <dbReference type="PROSITE" id="PS50943"/>
    </source>
</evidence>
<accession>A0AAW4UFK5</accession>
<feature type="domain" description="HTH cro/C1-type" evidence="1">
    <location>
        <begin position="40"/>
        <end position="98"/>
    </location>
</feature>
<dbReference type="EMBL" id="JAJCJK010000044">
    <property type="protein sequence ID" value="MCB6939734.1"/>
    <property type="molecule type" value="Genomic_DNA"/>
</dbReference>
<evidence type="ECO:0000313" key="2">
    <source>
        <dbReference type="EMBL" id="MCB6939734.1"/>
    </source>
</evidence>
<dbReference type="SMART" id="SM00530">
    <property type="entry name" value="HTH_XRE"/>
    <property type="match status" value="1"/>
</dbReference>
<dbReference type="InterPro" id="IPR001387">
    <property type="entry name" value="Cro/C1-type_HTH"/>
</dbReference>
<dbReference type="GO" id="GO:0003677">
    <property type="term" value="F:DNA binding"/>
    <property type="evidence" value="ECO:0007669"/>
    <property type="project" value="InterPro"/>
</dbReference>
<sequence length="106" mass="12230">MQYYDEVQEVNERRKRRILAYYEYIDARTREQMAEVVHKLIEQRQSQGLSQRDIAEATGMAAPNIARLESCKRIPTMQVLAKYADAVGMKINIEVVPIAKNAAEED</sequence>
<name>A0AAW4UFK5_9FIRM</name>
<dbReference type="CDD" id="cd00093">
    <property type="entry name" value="HTH_XRE"/>
    <property type="match status" value="1"/>
</dbReference>
<gene>
    <name evidence="2" type="ORF">LIZ56_15215</name>
</gene>
<dbReference type="Proteomes" id="UP001197684">
    <property type="component" value="Unassembled WGS sequence"/>
</dbReference>
<dbReference type="RefSeq" id="WP_306778690.1">
    <property type="nucleotide sequence ID" value="NZ_JAJCJK010000044.1"/>
</dbReference>